<keyword evidence="7 10" id="KW-0472">Membrane</keyword>
<dbReference type="Pfam" id="PF02949">
    <property type="entry name" value="7tm_6"/>
    <property type="match status" value="1"/>
</dbReference>
<reference evidence="11" key="1">
    <citation type="journal article" date="2023" name="G3 (Bethesda)">
        <title>Whole genome assemblies of Zophobas morio and Tenebrio molitor.</title>
        <authorList>
            <person name="Kaur S."/>
            <person name="Stinson S.A."/>
            <person name="diCenzo G.C."/>
        </authorList>
    </citation>
    <scope>NUCLEOTIDE SEQUENCE</scope>
    <source>
        <strain evidence="11">QUZm001</strain>
    </source>
</reference>
<evidence type="ECO:0000256" key="7">
    <source>
        <dbReference type="ARBA" id="ARBA00023136"/>
    </source>
</evidence>
<keyword evidence="2" id="KW-1003">Cell membrane</keyword>
<organism evidence="11 12">
    <name type="scientific">Zophobas morio</name>
    <dbReference type="NCBI Taxonomy" id="2755281"/>
    <lineage>
        <taxon>Eukaryota</taxon>
        <taxon>Metazoa</taxon>
        <taxon>Ecdysozoa</taxon>
        <taxon>Arthropoda</taxon>
        <taxon>Hexapoda</taxon>
        <taxon>Insecta</taxon>
        <taxon>Pterygota</taxon>
        <taxon>Neoptera</taxon>
        <taxon>Endopterygota</taxon>
        <taxon>Coleoptera</taxon>
        <taxon>Polyphaga</taxon>
        <taxon>Cucujiformia</taxon>
        <taxon>Tenebrionidae</taxon>
        <taxon>Zophobas</taxon>
    </lineage>
</organism>
<keyword evidence="9 10" id="KW-0807">Transducer</keyword>
<keyword evidence="12" id="KW-1185">Reference proteome</keyword>
<name>A0AA38IVW6_9CUCU</name>
<evidence type="ECO:0000256" key="2">
    <source>
        <dbReference type="ARBA" id="ARBA00022475"/>
    </source>
</evidence>
<evidence type="ECO:0000256" key="8">
    <source>
        <dbReference type="ARBA" id="ARBA00023170"/>
    </source>
</evidence>
<evidence type="ECO:0000256" key="3">
    <source>
        <dbReference type="ARBA" id="ARBA00022606"/>
    </source>
</evidence>
<comment type="subcellular location">
    <subcellularLocation>
        <location evidence="1 10">Cell membrane</location>
        <topology evidence="1 10">Multi-pass membrane protein</topology>
    </subcellularLocation>
</comment>
<comment type="similarity">
    <text evidence="10">Belongs to the insect chemoreceptor superfamily. Heteromeric odorant receptor channel (TC 1.A.69) family.</text>
</comment>
<keyword evidence="4 10" id="KW-0812">Transmembrane</keyword>
<evidence type="ECO:0000256" key="1">
    <source>
        <dbReference type="ARBA" id="ARBA00004651"/>
    </source>
</evidence>
<evidence type="ECO:0000256" key="5">
    <source>
        <dbReference type="ARBA" id="ARBA00022725"/>
    </source>
</evidence>
<proteinExistence type="inferred from homology"/>
<dbReference type="EMBL" id="JALNTZ010000002">
    <property type="protein sequence ID" value="KAJ3660942.1"/>
    <property type="molecule type" value="Genomic_DNA"/>
</dbReference>
<feature type="transmembrane region" description="Helical" evidence="10">
    <location>
        <begin position="128"/>
        <end position="145"/>
    </location>
</feature>
<dbReference type="GO" id="GO:0004984">
    <property type="term" value="F:olfactory receptor activity"/>
    <property type="evidence" value="ECO:0007669"/>
    <property type="project" value="InterPro"/>
</dbReference>
<evidence type="ECO:0000313" key="11">
    <source>
        <dbReference type="EMBL" id="KAJ3660942.1"/>
    </source>
</evidence>
<dbReference type="GO" id="GO:0005886">
    <property type="term" value="C:plasma membrane"/>
    <property type="evidence" value="ECO:0007669"/>
    <property type="project" value="UniProtKB-SubCell"/>
</dbReference>
<dbReference type="PANTHER" id="PTHR21137:SF35">
    <property type="entry name" value="ODORANT RECEPTOR 19A-RELATED"/>
    <property type="match status" value="1"/>
</dbReference>
<keyword evidence="8 10" id="KW-0675">Receptor</keyword>
<feature type="transmembrane region" description="Helical" evidence="10">
    <location>
        <begin position="36"/>
        <end position="55"/>
    </location>
</feature>
<evidence type="ECO:0000256" key="9">
    <source>
        <dbReference type="ARBA" id="ARBA00023224"/>
    </source>
</evidence>
<feature type="transmembrane region" description="Helical" evidence="10">
    <location>
        <begin position="166"/>
        <end position="185"/>
    </location>
</feature>
<gene>
    <name evidence="11" type="ORF">Zmor_005368</name>
</gene>
<keyword evidence="5 10" id="KW-0552">Olfaction</keyword>
<feature type="transmembrane region" description="Helical" evidence="10">
    <location>
        <begin position="67"/>
        <end position="87"/>
    </location>
</feature>
<dbReference type="AlphaFoldDB" id="A0AA38IVW6"/>
<dbReference type="GO" id="GO:0005549">
    <property type="term" value="F:odorant binding"/>
    <property type="evidence" value="ECO:0007669"/>
    <property type="project" value="InterPro"/>
</dbReference>
<dbReference type="GO" id="GO:0007165">
    <property type="term" value="P:signal transduction"/>
    <property type="evidence" value="ECO:0007669"/>
    <property type="project" value="UniProtKB-KW"/>
</dbReference>
<evidence type="ECO:0000256" key="10">
    <source>
        <dbReference type="RuleBase" id="RU351113"/>
    </source>
</evidence>
<evidence type="ECO:0000256" key="6">
    <source>
        <dbReference type="ARBA" id="ARBA00022989"/>
    </source>
</evidence>
<dbReference type="InterPro" id="IPR004117">
    <property type="entry name" value="7tm6_olfct_rcpt"/>
</dbReference>
<accession>A0AA38IVW6</accession>
<protein>
    <recommendedName>
        <fullName evidence="10">Odorant receptor</fullName>
    </recommendedName>
</protein>
<keyword evidence="6 10" id="KW-1133">Transmembrane helix</keyword>
<sequence>MTNLIQDSFKIDIKVLRFFGLYPSNNSSVLVKVKSILLYFLTYVLVSILMLMGILSDNDYDNIQMNFVVIYLCQTVGFAFKVLPLLFNGQGIMNCVNYLQQPSFQPFDLEEKKIADECVHVCHRNSAAYFYGILLCVVVWIVPNLQFKGHKLPLDCWLPYDVTTNLFYYCATWIFLFLVVVYDSLTGAMIDPLIAGLAYHATCQIKILKYNLENLGKSKSSEIYGVQFGDVSQHLRRCIQRHINILNFVVEYEKCFSWPVFCQLASSTFGLCFNCIGFILARATSIENVIYIFCFLFMCFQIFFYCHYGTLLYEENVGLGTAIYMGAWYKCDIRIRKNLIFMMERSKIPMIITSGQVINVTLETFVSVLKTSYSLVAVFNNYE</sequence>
<evidence type="ECO:0000256" key="4">
    <source>
        <dbReference type="ARBA" id="ARBA00022692"/>
    </source>
</evidence>
<keyword evidence="3 10" id="KW-0716">Sensory transduction</keyword>
<dbReference type="PANTHER" id="PTHR21137">
    <property type="entry name" value="ODORANT RECEPTOR"/>
    <property type="match status" value="1"/>
</dbReference>
<feature type="transmembrane region" description="Helical" evidence="10">
    <location>
        <begin position="288"/>
        <end position="305"/>
    </location>
</feature>
<evidence type="ECO:0000313" key="12">
    <source>
        <dbReference type="Proteomes" id="UP001168821"/>
    </source>
</evidence>
<dbReference type="Proteomes" id="UP001168821">
    <property type="component" value="Unassembled WGS sequence"/>
</dbReference>
<comment type="caution">
    <text evidence="11">The sequence shown here is derived from an EMBL/GenBank/DDBJ whole genome shotgun (WGS) entry which is preliminary data.</text>
</comment>
<comment type="caution">
    <text evidence="10">Lacks conserved residue(s) required for the propagation of feature annotation.</text>
</comment>